<reference evidence="18" key="1">
    <citation type="submission" date="2022-03" db="EMBL/GenBank/DDBJ databases">
        <authorList>
            <person name="Alioto T."/>
            <person name="Alioto T."/>
            <person name="Gomez Garrido J."/>
        </authorList>
    </citation>
    <scope>NUCLEOTIDE SEQUENCE</scope>
</reference>
<accession>A0AAD1S6X0</accession>
<keyword evidence="9 17" id="KW-1133">Transmembrane helix</keyword>
<keyword evidence="3" id="KW-0813">Transport</keyword>
<evidence type="ECO:0000256" key="16">
    <source>
        <dbReference type="SAM" id="MobiDB-lite"/>
    </source>
</evidence>
<evidence type="ECO:0000256" key="2">
    <source>
        <dbReference type="ARBA" id="ARBA00005766"/>
    </source>
</evidence>
<evidence type="ECO:0000256" key="4">
    <source>
        <dbReference type="ARBA" id="ARBA00022538"/>
    </source>
</evidence>
<keyword evidence="5 17" id="KW-0812">Transmembrane</keyword>
<evidence type="ECO:0000313" key="18">
    <source>
        <dbReference type="EMBL" id="CAH2293885.1"/>
    </source>
</evidence>
<evidence type="ECO:0000256" key="7">
    <source>
        <dbReference type="ARBA" id="ARBA00022826"/>
    </source>
</evidence>
<evidence type="ECO:0000256" key="1">
    <source>
        <dbReference type="ARBA" id="ARBA00004477"/>
    </source>
</evidence>
<evidence type="ECO:0000313" key="19">
    <source>
        <dbReference type="Proteomes" id="UP001295444"/>
    </source>
</evidence>
<evidence type="ECO:0000256" key="10">
    <source>
        <dbReference type="ARBA" id="ARBA00023065"/>
    </source>
</evidence>
<comment type="similarity">
    <text evidence="2">Belongs to the TMEM38 family.</text>
</comment>
<keyword evidence="6" id="KW-0256">Endoplasmic reticulum</keyword>
<dbReference type="InterPro" id="IPR007866">
    <property type="entry name" value="TRIC_channel"/>
</dbReference>
<proteinExistence type="inferred from homology"/>
<keyword evidence="12" id="KW-0407">Ion channel</keyword>
<comment type="subcellular location">
    <subcellularLocation>
        <location evidence="1">Endoplasmic reticulum membrane</location>
        <topology evidence="1">Multi-pass membrane protein</topology>
    </subcellularLocation>
</comment>
<evidence type="ECO:0000256" key="5">
    <source>
        <dbReference type="ARBA" id="ARBA00022692"/>
    </source>
</evidence>
<evidence type="ECO:0000256" key="8">
    <source>
        <dbReference type="ARBA" id="ARBA00022958"/>
    </source>
</evidence>
<feature type="transmembrane region" description="Helical" evidence="17">
    <location>
        <begin position="75"/>
        <end position="95"/>
    </location>
</feature>
<protein>
    <submittedName>
        <fullName evidence="18">Trimeric intracellular cation channel type B</fullName>
    </submittedName>
</protein>
<keyword evidence="8" id="KW-0630">Potassium</keyword>
<dbReference type="AlphaFoldDB" id="A0AAD1S6X0"/>
<name>A0AAD1S6X0_PELCU</name>
<evidence type="ECO:0000256" key="15">
    <source>
        <dbReference type="ARBA" id="ARBA00047059"/>
    </source>
</evidence>
<dbReference type="EMBL" id="OW240916">
    <property type="protein sequence ID" value="CAH2293885.1"/>
    <property type="molecule type" value="Genomic_DNA"/>
</dbReference>
<evidence type="ECO:0000256" key="3">
    <source>
        <dbReference type="ARBA" id="ARBA00022448"/>
    </source>
</evidence>
<evidence type="ECO:0000256" key="11">
    <source>
        <dbReference type="ARBA" id="ARBA00023136"/>
    </source>
</evidence>
<feature type="transmembrane region" description="Helical" evidence="17">
    <location>
        <begin position="47"/>
        <end position="69"/>
    </location>
</feature>
<comment type="catalytic activity">
    <reaction evidence="13">
        <text>K(+)(in) = K(+)(out)</text>
        <dbReference type="Rhea" id="RHEA:29463"/>
        <dbReference type="ChEBI" id="CHEBI:29103"/>
    </reaction>
</comment>
<organism evidence="18 19">
    <name type="scientific">Pelobates cultripes</name>
    <name type="common">Western spadefoot toad</name>
    <dbReference type="NCBI Taxonomy" id="61616"/>
    <lineage>
        <taxon>Eukaryota</taxon>
        <taxon>Metazoa</taxon>
        <taxon>Chordata</taxon>
        <taxon>Craniata</taxon>
        <taxon>Vertebrata</taxon>
        <taxon>Euteleostomi</taxon>
        <taxon>Amphibia</taxon>
        <taxon>Batrachia</taxon>
        <taxon>Anura</taxon>
        <taxon>Pelobatoidea</taxon>
        <taxon>Pelobatidae</taxon>
        <taxon>Pelobates</taxon>
    </lineage>
</organism>
<evidence type="ECO:0000256" key="12">
    <source>
        <dbReference type="ARBA" id="ARBA00023303"/>
    </source>
</evidence>
<evidence type="ECO:0000256" key="6">
    <source>
        <dbReference type="ARBA" id="ARBA00022824"/>
    </source>
</evidence>
<dbReference type="GO" id="GO:0042802">
    <property type="term" value="F:identical protein binding"/>
    <property type="evidence" value="ECO:0007669"/>
    <property type="project" value="InterPro"/>
</dbReference>
<dbReference type="PANTHER" id="PTHR12454:SF5">
    <property type="entry name" value="TRIMERIC INTRACELLULAR CATION CHANNEL TYPE B"/>
    <property type="match status" value="1"/>
</dbReference>
<keyword evidence="11 17" id="KW-0472">Membrane</keyword>
<gene>
    <name evidence="18" type="ORF">PECUL_23A056059</name>
</gene>
<dbReference type="GO" id="GO:0005789">
    <property type="term" value="C:endoplasmic reticulum membrane"/>
    <property type="evidence" value="ECO:0007669"/>
    <property type="project" value="UniProtKB-SubCell"/>
</dbReference>
<keyword evidence="4" id="KW-0633">Potassium transport</keyword>
<keyword evidence="10" id="KW-0406">Ion transport</keyword>
<dbReference type="PANTHER" id="PTHR12454">
    <property type="entry name" value="TRIMERIC INTRACELLULAR CATION CHANNEL"/>
    <property type="match status" value="1"/>
</dbReference>
<evidence type="ECO:0000256" key="13">
    <source>
        <dbReference type="ARBA" id="ARBA00034430"/>
    </source>
</evidence>
<comment type="function">
    <text evidence="14">Intracellular monovalent cation channel required for maintenance of rapid intracellular calcium release. Acts as a potassium counter-ion channel that functions in synchronization with calcium release from intracellular stores. Activated by increased cytosolic Ca(2+) levels.</text>
</comment>
<keyword evidence="7" id="KW-0631">Potassium channel</keyword>
<dbReference type="Proteomes" id="UP001295444">
    <property type="component" value="Chromosome 05"/>
</dbReference>
<keyword evidence="19" id="KW-1185">Reference proteome</keyword>
<evidence type="ECO:0000256" key="14">
    <source>
        <dbReference type="ARBA" id="ARBA00045968"/>
    </source>
</evidence>
<dbReference type="GO" id="GO:0005267">
    <property type="term" value="F:potassium channel activity"/>
    <property type="evidence" value="ECO:0007669"/>
    <property type="project" value="UniProtKB-KW"/>
</dbReference>
<evidence type="ECO:0000256" key="17">
    <source>
        <dbReference type="SAM" id="Phobius"/>
    </source>
</evidence>
<comment type="subunit">
    <text evidence="15">Homotrimer; conformation seems to be controled by binding to diacylglycerol (DAG).</text>
</comment>
<evidence type="ECO:0000256" key="9">
    <source>
        <dbReference type="ARBA" id="ARBA00022989"/>
    </source>
</evidence>
<feature type="region of interest" description="Disordered" evidence="16">
    <location>
        <begin position="255"/>
        <end position="293"/>
    </location>
</feature>
<feature type="compositionally biased region" description="Basic and acidic residues" evidence="16">
    <location>
        <begin position="264"/>
        <end position="277"/>
    </location>
</feature>
<sequence length="293" mass="32531">MESLSELSLQFSQLSMFPLFDAAHYWASVMSAREQPGALDVSKKSPVACWFSAMLYCFGGGILSSIMLAEPPVTFLSNGTNILMASITWYLVYYFPSDLFYNFSCIRPIRVIVAALKEVTRTWKILSGVTQAHSRFQDAWLVMITIGWAKGAGGGLISNFEQLVRGVWKPESNELLKMSYPVKVSLVGAVLFTLQQTQHLPLSRNNLMLFYTLFLIATKVQMMLTHSSTSPFQPIEAALCRLLFSCHQAQTPVNEKVTTTSADAKGETSKKPVEKLSAKISKSAQKTEAKKSD</sequence>
<dbReference type="Pfam" id="PF05197">
    <property type="entry name" value="TRIC"/>
    <property type="match status" value="1"/>
</dbReference>